<dbReference type="Gene3D" id="3.40.50.880">
    <property type="match status" value="1"/>
</dbReference>
<dbReference type="Proteomes" id="UP000555728">
    <property type="component" value="Unassembled WGS sequence"/>
</dbReference>
<dbReference type="Pfam" id="PF12833">
    <property type="entry name" value="HTH_18"/>
    <property type="match status" value="1"/>
</dbReference>
<dbReference type="SMART" id="SM00342">
    <property type="entry name" value="HTH_ARAC"/>
    <property type="match status" value="1"/>
</dbReference>
<dbReference type="CDD" id="cd03136">
    <property type="entry name" value="GATase1_AraC_ArgR_like"/>
    <property type="match status" value="1"/>
</dbReference>
<feature type="domain" description="HTH araC/xylS-type" evidence="3">
    <location>
        <begin position="228"/>
        <end position="326"/>
    </location>
</feature>
<dbReference type="EMBL" id="JACIGI010000014">
    <property type="protein sequence ID" value="MBB4286262.1"/>
    <property type="molecule type" value="Genomic_DNA"/>
</dbReference>
<dbReference type="SUPFAM" id="SSF52317">
    <property type="entry name" value="Class I glutamine amidotransferase-like"/>
    <property type="match status" value="1"/>
</dbReference>
<evidence type="ECO:0000313" key="5">
    <source>
        <dbReference type="Proteomes" id="UP000555728"/>
    </source>
</evidence>
<dbReference type="InterPro" id="IPR052158">
    <property type="entry name" value="INH-QAR"/>
</dbReference>
<proteinExistence type="predicted"/>
<dbReference type="InterPro" id="IPR018060">
    <property type="entry name" value="HTH_AraC"/>
</dbReference>
<evidence type="ECO:0000256" key="1">
    <source>
        <dbReference type="ARBA" id="ARBA00023015"/>
    </source>
</evidence>
<accession>A0A7W6WLC6</accession>
<keyword evidence="1" id="KW-0805">Transcription regulation</keyword>
<keyword evidence="5" id="KW-1185">Reference proteome</keyword>
<dbReference type="AlphaFoldDB" id="A0A7W6WLC6"/>
<dbReference type="Gene3D" id="1.10.10.60">
    <property type="entry name" value="Homeodomain-like"/>
    <property type="match status" value="1"/>
</dbReference>
<name>A0A7W6WLC6_9PROT</name>
<sequence length="340" mass="36907">MSPPAATEARLKVGFLLLRDFTLLPFAGFVDVLRLAADEGDRSRPIAARWTIMTADGRPVRASCGTRVTPDDGLRAPRGFDYIVVVGGLIHQGPVQAPGVLSYLREAAAAGVPLVGLCTAVFTLIDAGLMRERQCCVSWYHYWDLVKAFPEVTPVADRLFVVDGPRITCAGGTGAVDLAAWLVDRHLGTAAARKALHILVSDGARPPDTPQPMDIATGGVPVRDPRLRRALRILEHTLATPPRAGDLARRIGLSRRQLERLFRDELNTTPSAYARGLRLQHGHWLVTRSQRSFTEIAQECGFADASHFSRHLKAAYGATPQVLRAAARRESPLAVPPAAD</sequence>
<comment type="caution">
    <text evidence="4">The sequence shown here is derived from an EMBL/GenBank/DDBJ whole genome shotgun (WGS) entry which is preliminary data.</text>
</comment>
<dbReference type="Pfam" id="PF01965">
    <property type="entry name" value="DJ-1_PfpI"/>
    <property type="match status" value="1"/>
</dbReference>
<dbReference type="SUPFAM" id="SSF46689">
    <property type="entry name" value="Homeodomain-like"/>
    <property type="match status" value="2"/>
</dbReference>
<keyword evidence="2" id="KW-0804">Transcription</keyword>
<dbReference type="PANTHER" id="PTHR43130">
    <property type="entry name" value="ARAC-FAMILY TRANSCRIPTIONAL REGULATOR"/>
    <property type="match status" value="1"/>
</dbReference>
<dbReference type="InterPro" id="IPR002818">
    <property type="entry name" value="DJ-1/PfpI"/>
</dbReference>
<organism evidence="4 5">
    <name type="scientific">Roseospira goensis</name>
    <dbReference type="NCBI Taxonomy" id="391922"/>
    <lineage>
        <taxon>Bacteria</taxon>
        <taxon>Pseudomonadati</taxon>
        <taxon>Pseudomonadota</taxon>
        <taxon>Alphaproteobacteria</taxon>
        <taxon>Rhodospirillales</taxon>
        <taxon>Rhodospirillaceae</taxon>
        <taxon>Roseospira</taxon>
    </lineage>
</organism>
<dbReference type="InterPro" id="IPR029062">
    <property type="entry name" value="Class_I_gatase-like"/>
</dbReference>
<evidence type="ECO:0000259" key="3">
    <source>
        <dbReference type="PROSITE" id="PS01124"/>
    </source>
</evidence>
<dbReference type="PROSITE" id="PS01124">
    <property type="entry name" value="HTH_ARAC_FAMILY_2"/>
    <property type="match status" value="1"/>
</dbReference>
<dbReference type="RefSeq" id="WP_184434896.1">
    <property type="nucleotide sequence ID" value="NZ_JACIGI010000014.1"/>
</dbReference>
<evidence type="ECO:0000256" key="2">
    <source>
        <dbReference type="ARBA" id="ARBA00023163"/>
    </source>
</evidence>
<protein>
    <submittedName>
        <fullName evidence="4">Transcriptional regulator GlxA family with amidase domain</fullName>
    </submittedName>
</protein>
<dbReference type="PANTHER" id="PTHR43130:SF3">
    <property type="entry name" value="HTH-TYPE TRANSCRIPTIONAL REGULATOR RV1931C"/>
    <property type="match status" value="1"/>
</dbReference>
<dbReference type="GO" id="GO:0043565">
    <property type="term" value="F:sequence-specific DNA binding"/>
    <property type="evidence" value="ECO:0007669"/>
    <property type="project" value="InterPro"/>
</dbReference>
<gene>
    <name evidence="4" type="ORF">GGD88_001989</name>
</gene>
<dbReference type="InterPro" id="IPR009057">
    <property type="entry name" value="Homeodomain-like_sf"/>
</dbReference>
<evidence type="ECO:0000313" key="4">
    <source>
        <dbReference type="EMBL" id="MBB4286262.1"/>
    </source>
</evidence>
<reference evidence="4 5" key="1">
    <citation type="submission" date="2020-08" db="EMBL/GenBank/DDBJ databases">
        <title>Genome sequencing of Purple Non-Sulfur Bacteria from various extreme environments.</title>
        <authorList>
            <person name="Mayer M."/>
        </authorList>
    </citation>
    <scope>NUCLEOTIDE SEQUENCE [LARGE SCALE GENOMIC DNA]</scope>
    <source>
        <strain evidence="4 5">JA135</strain>
    </source>
</reference>
<dbReference type="GO" id="GO:0003700">
    <property type="term" value="F:DNA-binding transcription factor activity"/>
    <property type="evidence" value="ECO:0007669"/>
    <property type="project" value="InterPro"/>
</dbReference>